<dbReference type="GO" id="GO:0000981">
    <property type="term" value="F:DNA-binding transcription factor activity, RNA polymerase II-specific"/>
    <property type="evidence" value="ECO:0007669"/>
    <property type="project" value="TreeGrafter"/>
</dbReference>
<dbReference type="Gene3D" id="1.10.10.10">
    <property type="entry name" value="Winged helix-like DNA-binding domain superfamily/Winged helix DNA-binding domain"/>
    <property type="match status" value="1"/>
</dbReference>
<accession>A0A336LZ03</accession>
<feature type="compositionally biased region" description="Polar residues" evidence="2">
    <location>
        <begin position="451"/>
        <end position="475"/>
    </location>
</feature>
<feature type="compositionally biased region" description="Polar residues" evidence="2">
    <location>
        <begin position="396"/>
        <end position="427"/>
    </location>
</feature>
<feature type="compositionally biased region" description="Basic and acidic residues" evidence="2">
    <location>
        <begin position="428"/>
        <end position="441"/>
    </location>
</feature>
<dbReference type="EMBL" id="UFQT01000046">
    <property type="protein sequence ID" value="SSX18908.1"/>
    <property type="molecule type" value="Genomic_DNA"/>
</dbReference>
<dbReference type="SUPFAM" id="SSF46785">
    <property type="entry name" value="Winged helix' DNA-binding domain"/>
    <property type="match status" value="1"/>
</dbReference>
<dbReference type="GO" id="GO:0000978">
    <property type="term" value="F:RNA polymerase II cis-regulatory region sequence-specific DNA binding"/>
    <property type="evidence" value="ECO:0007669"/>
    <property type="project" value="TreeGrafter"/>
</dbReference>
<feature type="compositionally biased region" description="Polar residues" evidence="2">
    <location>
        <begin position="374"/>
        <end position="388"/>
    </location>
</feature>
<gene>
    <name evidence="4" type="primary">CSON011102</name>
</gene>
<keyword evidence="1" id="KW-0238">DNA-binding</keyword>
<feature type="region of interest" description="Disordered" evidence="2">
    <location>
        <begin position="350"/>
        <end position="475"/>
    </location>
</feature>
<dbReference type="PANTHER" id="PTHR12619:SF21">
    <property type="entry name" value="RFX-TYPE WINGED-HELIX DOMAIN-CONTAINING PROTEIN"/>
    <property type="match status" value="1"/>
</dbReference>
<dbReference type="InterPro" id="IPR036390">
    <property type="entry name" value="WH_DNA-bd_sf"/>
</dbReference>
<feature type="compositionally biased region" description="Basic and acidic residues" evidence="2">
    <location>
        <begin position="350"/>
        <end position="361"/>
    </location>
</feature>
<dbReference type="Gene3D" id="6.10.140.1290">
    <property type="match status" value="1"/>
</dbReference>
<dbReference type="InterPro" id="IPR003150">
    <property type="entry name" value="DNA-bd_RFX"/>
</dbReference>
<dbReference type="PANTHER" id="PTHR12619">
    <property type="entry name" value="RFX TRANSCRIPTION FACTOR FAMILY"/>
    <property type="match status" value="1"/>
</dbReference>
<evidence type="ECO:0000256" key="2">
    <source>
        <dbReference type="SAM" id="MobiDB-lite"/>
    </source>
</evidence>
<evidence type="ECO:0000256" key="1">
    <source>
        <dbReference type="ARBA" id="ARBA00023125"/>
    </source>
</evidence>
<feature type="compositionally biased region" description="Basic residues" evidence="2">
    <location>
        <begin position="362"/>
        <end position="372"/>
    </location>
</feature>
<organism evidence="4">
    <name type="scientific">Culicoides sonorensis</name>
    <name type="common">Biting midge</name>
    <dbReference type="NCBI Taxonomy" id="179676"/>
    <lineage>
        <taxon>Eukaryota</taxon>
        <taxon>Metazoa</taxon>
        <taxon>Ecdysozoa</taxon>
        <taxon>Arthropoda</taxon>
        <taxon>Hexapoda</taxon>
        <taxon>Insecta</taxon>
        <taxon>Pterygota</taxon>
        <taxon>Neoptera</taxon>
        <taxon>Endopterygota</taxon>
        <taxon>Diptera</taxon>
        <taxon>Nematocera</taxon>
        <taxon>Chironomoidea</taxon>
        <taxon>Ceratopogonidae</taxon>
        <taxon>Ceratopogoninae</taxon>
        <taxon>Culicoides</taxon>
        <taxon>Monoculicoides</taxon>
    </lineage>
</organism>
<dbReference type="FunFam" id="1.10.10.10:FF:000422">
    <property type="entry name" value="DNA-binding protein RFX7"/>
    <property type="match status" value="1"/>
</dbReference>
<dbReference type="PROSITE" id="PS51526">
    <property type="entry name" value="RFX_DBD"/>
    <property type="match status" value="1"/>
</dbReference>
<proteinExistence type="predicted"/>
<sequence length="1092" mass="122380">MSHSNPFQPWKLHPPNLFNSSGNFMQYHSIAPPPPPSLQNYSTLHPQNPIGIEQVSTSTPTLAATSTNNLNNNINNSSSSIKGGPNYHKINSIDKMVGLDSLVDEQIDNNHTTGGSGGGHLSREERNNKLRQFAEKNISDGAKQQIIHVLEKISQLSPIEKLLLYLRLPGGYPETDPLRQSQNPLGQRSEINHTINWVKSHLEHDDNVSIPKQDVYDDYVAYCGRVNIKPLSTADFGKVMKQVFPNIRPRRLGTRGNSRYCYAAMRKATKLDCPILPEIGNSTDVDSGGFDFQQHEKSWRTVKSWAEGLLSSEFDSLEQLAEHISKQNLNSPASISSRHLLQKKLLQKELKEKKKMNDNSLKKRRKKRRKLSSHSDNLQNTEENSNNKPDTDSPKSPDTIDTGSQNTQESNSGETKLRETSTQGTNKSNEHCDEQTTDKHVNRPKSADMIASSNNKKAKPINNTRFVQPQTSKTISKRASNLIKQMDNMNEDDADAEVSELGDNKIQQEQGTMRLKKIRLTPRTDFGNNNNSQHQINESGGMQTEQPVVTDIPLPLSRERMISLCTINKDELGCYLPDLDVDNEAEDNSQDQEVELMQIFQAEGKTNNHQQQLNHNINNFNNNNNNNNINNYEKIHNSSIPVLENYQLQLHNNSANSNNFQNNNNTDNHNQIRNQDLHQNKISELRHMLAQNLQTQQQQHIISNSNGSNNSAASTLAMLSQRHIEDDGNVLNHNNNSNNFQGYNYSRKTILPNNQRKNTFVPISSGPGLANPNFNNRQIETSPFVSPRATPLAKTKRNPNLPPLQIINHLSNPKTIPIIGASNTAFTRPNQFKQELPASAPSSPSLNGTYRYYSGQPANTASTIYHPESRSQSVPLHQQPIDEYPGYSSTCNSMNPTPVPSEYHDFEDQQSHLLEMFSSESGVVPNIKMEANELMSTDFLDSDEVTNIDMNDILPDNNKINSLISRSVPSTPLPSLHANNFSNSKNMKNQTLLNNNIHSNGINASKYPQSVPSTPIPGCAFRYTPPARDYLINGYNNQLDKNEQALVASSSFMNSGNEPNMENALDNFSTNSCQVTNSSDSLIESDIFNEMT</sequence>
<dbReference type="VEuPathDB" id="VectorBase:CSON011102"/>
<dbReference type="OMA" id="CDWAESK"/>
<dbReference type="InterPro" id="IPR039779">
    <property type="entry name" value="RFX-like"/>
</dbReference>
<feature type="domain" description="RFX-type winged-helix" evidence="3">
    <location>
        <begin position="194"/>
        <end position="269"/>
    </location>
</feature>
<dbReference type="Pfam" id="PF02257">
    <property type="entry name" value="RFX_DNA_binding"/>
    <property type="match status" value="1"/>
</dbReference>
<dbReference type="InterPro" id="IPR036388">
    <property type="entry name" value="WH-like_DNA-bd_sf"/>
</dbReference>
<reference evidence="4" key="1">
    <citation type="submission" date="2018-07" db="EMBL/GenBank/DDBJ databases">
        <authorList>
            <person name="Quirk P.G."/>
            <person name="Krulwich T.A."/>
        </authorList>
    </citation>
    <scope>NUCLEOTIDE SEQUENCE</scope>
</reference>
<dbReference type="AlphaFoldDB" id="A0A336LZ03"/>
<name>A0A336LZ03_CULSO</name>
<protein>
    <submittedName>
        <fullName evidence="4">CSON011102 protein</fullName>
    </submittedName>
</protein>
<evidence type="ECO:0000259" key="3">
    <source>
        <dbReference type="PROSITE" id="PS51526"/>
    </source>
</evidence>
<evidence type="ECO:0000313" key="4">
    <source>
        <dbReference type="EMBL" id="SSX18908.1"/>
    </source>
</evidence>